<dbReference type="OrthoDB" id="2324149at2"/>
<feature type="transmembrane region" description="Helical" evidence="1">
    <location>
        <begin position="33"/>
        <end position="51"/>
    </location>
</feature>
<evidence type="ECO:0000256" key="1">
    <source>
        <dbReference type="SAM" id="Phobius"/>
    </source>
</evidence>
<keyword evidence="1" id="KW-0472">Membrane</keyword>
<accession>A0A161VGH4</accession>
<dbReference type="EMBL" id="JYDC01000075">
    <property type="protein sequence ID" value="KZL37962.1"/>
    <property type="molecule type" value="Genomic_DNA"/>
</dbReference>
<keyword evidence="1" id="KW-1133">Transmembrane helix</keyword>
<comment type="caution">
    <text evidence="2">The sequence shown here is derived from an EMBL/GenBank/DDBJ whole genome shotgun (WGS) entry which is preliminary data.</text>
</comment>
<organism evidence="2 3">
    <name type="scientific">Secundilactobacillus collinoides</name>
    <name type="common">Lactobacillus collinoides</name>
    <dbReference type="NCBI Taxonomy" id="33960"/>
    <lineage>
        <taxon>Bacteria</taxon>
        <taxon>Bacillati</taxon>
        <taxon>Bacillota</taxon>
        <taxon>Bacilli</taxon>
        <taxon>Lactobacillales</taxon>
        <taxon>Lactobacillaceae</taxon>
        <taxon>Secundilactobacillus</taxon>
    </lineage>
</organism>
<evidence type="ECO:0000313" key="3">
    <source>
        <dbReference type="Proteomes" id="UP000076480"/>
    </source>
</evidence>
<name>A0A161VGH4_SECCO</name>
<dbReference type="PATRIC" id="fig|33960.6.peg.3138"/>
<feature type="transmembrane region" description="Helical" evidence="1">
    <location>
        <begin position="57"/>
        <end position="76"/>
    </location>
</feature>
<evidence type="ECO:0000313" key="2">
    <source>
        <dbReference type="EMBL" id="KZL37962.1"/>
    </source>
</evidence>
<keyword evidence="1" id="KW-0812">Transmembrane</keyword>
<sequence>MSLTELGSFVLLISLVYWWFLMWHSFKLTRKTLVILNTVGTALMTILTWPITYGMLLIPILIIYAVSTFIIFKLPLAAK</sequence>
<dbReference type="Proteomes" id="UP000076480">
    <property type="component" value="Unassembled WGS sequence"/>
</dbReference>
<dbReference type="AlphaFoldDB" id="A0A161VGH4"/>
<dbReference type="RefSeq" id="WP_041153624.1">
    <property type="nucleotide sequence ID" value="NZ_JYDC01000075.1"/>
</dbReference>
<reference evidence="2 3" key="1">
    <citation type="submission" date="2015-02" db="EMBL/GenBank/DDBJ databases">
        <title>Draft genome sequence of Lactobacillus collinoides CUPV2371 isolated from a natural cider, the first genome sequence of a strain of this species.</title>
        <authorList>
            <person name="Puertas A.I."/>
            <person name="Spano G."/>
            <person name="Capozzi V."/>
            <person name="Lamontanara A."/>
            <person name="Orru L."/>
            <person name="Duenas M.T."/>
        </authorList>
    </citation>
    <scope>NUCLEOTIDE SEQUENCE [LARGE SCALE GENOMIC DNA]</scope>
    <source>
        <strain evidence="2 3">237</strain>
    </source>
</reference>
<feature type="transmembrane region" description="Helical" evidence="1">
    <location>
        <begin position="6"/>
        <end position="26"/>
    </location>
</feature>
<gene>
    <name evidence="2" type="ORF">TY91_12285</name>
</gene>
<keyword evidence="3" id="KW-1185">Reference proteome</keyword>
<proteinExistence type="predicted"/>
<protein>
    <submittedName>
        <fullName evidence="2">Uncharacterized protein</fullName>
    </submittedName>
</protein>